<proteinExistence type="predicted"/>
<keyword evidence="2" id="KW-1185">Reference proteome</keyword>
<evidence type="ECO:0000313" key="1">
    <source>
        <dbReference type="EMBL" id="KAI0051687.1"/>
    </source>
</evidence>
<accession>A0ACB8S6D4</accession>
<reference evidence="1" key="1">
    <citation type="submission" date="2021-02" db="EMBL/GenBank/DDBJ databases">
        <authorList>
            <consortium name="DOE Joint Genome Institute"/>
            <person name="Ahrendt S."/>
            <person name="Looney B.P."/>
            <person name="Miyauchi S."/>
            <person name="Morin E."/>
            <person name="Drula E."/>
            <person name="Courty P.E."/>
            <person name="Chicoki N."/>
            <person name="Fauchery L."/>
            <person name="Kohler A."/>
            <person name="Kuo A."/>
            <person name="Labutti K."/>
            <person name="Pangilinan J."/>
            <person name="Lipzen A."/>
            <person name="Riley R."/>
            <person name="Andreopoulos W."/>
            <person name="He G."/>
            <person name="Johnson J."/>
            <person name="Barry K.W."/>
            <person name="Grigoriev I.V."/>
            <person name="Nagy L."/>
            <person name="Hibbett D."/>
            <person name="Henrissat B."/>
            <person name="Matheny P.B."/>
            <person name="Labbe J."/>
            <person name="Martin F."/>
        </authorList>
    </citation>
    <scope>NUCLEOTIDE SEQUENCE</scope>
    <source>
        <strain evidence="1">FP105234-sp</strain>
    </source>
</reference>
<protein>
    <submittedName>
        <fullName evidence="1">Uncharacterized protein</fullName>
    </submittedName>
</protein>
<evidence type="ECO:0000313" key="2">
    <source>
        <dbReference type="Proteomes" id="UP000814033"/>
    </source>
</evidence>
<sequence>MVTWRRGVASERSLCYGAGRAGKRATVCCACCRWGTPAAHPGAASHRCTVPSRAYKSSPTPCLFRNAYPQPQKSISMTTRPPVAGLEWVEDL</sequence>
<dbReference type="EMBL" id="MU275850">
    <property type="protein sequence ID" value="KAI0051687.1"/>
    <property type="molecule type" value="Genomic_DNA"/>
</dbReference>
<organism evidence="1 2">
    <name type="scientific">Auriscalpium vulgare</name>
    <dbReference type="NCBI Taxonomy" id="40419"/>
    <lineage>
        <taxon>Eukaryota</taxon>
        <taxon>Fungi</taxon>
        <taxon>Dikarya</taxon>
        <taxon>Basidiomycota</taxon>
        <taxon>Agaricomycotina</taxon>
        <taxon>Agaricomycetes</taxon>
        <taxon>Russulales</taxon>
        <taxon>Auriscalpiaceae</taxon>
        <taxon>Auriscalpium</taxon>
    </lineage>
</organism>
<dbReference type="Proteomes" id="UP000814033">
    <property type="component" value="Unassembled WGS sequence"/>
</dbReference>
<gene>
    <name evidence="1" type="ORF">FA95DRAFT_191852</name>
</gene>
<comment type="caution">
    <text evidence="1">The sequence shown here is derived from an EMBL/GenBank/DDBJ whole genome shotgun (WGS) entry which is preliminary data.</text>
</comment>
<name>A0ACB8S6D4_9AGAM</name>
<reference evidence="1" key="2">
    <citation type="journal article" date="2022" name="New Phytol.">
        <title>Evolutionary transition to the ectomycorrhizal habit in the genomes of a hyperdiverse lineage of mushroom-forming fungi.</title>
        <authorList>
            <person name="Looney B."/>
            <person name="Miyauchi S."/>
            <person name="Morin E."/>
            <person name="Drula E."/>
            <person name="Courty P.E."/>
            <person name="Kohler A."/>
            <person name="Kuo A."/>
            <person name="LaButti K."/>
            <person name="Pangilinan J."/>
            <person name="Lipzen A."/>
            <person name="Riley R."/>
            <person name="Andreopoulos W."/>
            <person name="He G."/>
            <person name="Johnson J."/>
            <person name="Nolan M."/>
            <person name="Tritt A."/>
            <person name="Barry K.W."/>
            <person name="Grigoriev I.V."/>
            <person name="Nagy L.G."/>
            <person name="Hibbett D."/>
            <person name="Henrissat B."/>
            <person name="Matheny P.B."/>
            <person name="Labbe J."/>
            <person name="Martin F.M."/>
        </authorList>
    </citation>
    <scope>NUCLEOTIDE SEQUENCE</scope>
    <source>
        <strain evidence="1">FP105234-sp</strain>
    </source>
</reference>